<evidence type="ECO:0000313" key="3">
    <source>
        <dbReference type="EMBL" id="KAB8135356.1"/>
    </source>
</evidence>
<evidence type="ECO:0000256" key="1">
    <source>
        <dbReference type="SAM" id="Coils"/>
    </source>
</evidence>
<evidence type="ECO:0000313" key="4">
    <source>
        <dbReference type="Proteomes" id="UP000480246"/>
    </source>
</evidence>
<organism evidence="3 4">
    <name type="scientific">Gracilibacillus oryzae</name>
    <dbReference type="NCBI Taxonomy" id="1672701"/>
    <lineage>
        <taxon>Bacteria</taxon>
        <taxon>Bacillati</taxon>
        <taxon>Bacillota</taxon>
        <taxon>Bacilli</taxon>
        <taxon>Bacillales</taxon>
        <taxon>Bacillaceae</taxon>
        <taxon>Gracilibacillus</taxon>
    </lineage>
</organism>
<keyword evidence="2" id="KW-0732">Signal</keyword>
<proteinExistence type="predicted"/>
<name>A0A7C8KZ40_9BACI</name>
<dbReference type="EMBL" id="WEID01000053">
    <property type="protein sequence ID" value="KAB8135356.1"/>
    <property type="molecule type" value="Genomic_DNA"/>
</dbReference>
<accession>A0A7C8KZ40</accession>
<dbReference type="InterPro" id="IPR024485">
    <property type="entry name" value="DUF2680"/>
</dbReference>
<sequence>MMKKWIMTISAVLFMTFAFASEFSAETNQNVKLTDEQKQEMAKLQNDMMNQKVAIINKYVEYGVLPEEKAKKMIDHLEAKLDKLEENGFIPKWDRKPHHHKQ</sequence>
<dbReference type="Proteomes" id="UP000480246">
    <property type="component" value="Unassembled WGS sequence"/>
</dbReference>
<dbReference type="Pfam" id="PF10925">
    <property type="entry name" value="DUF2680"/>
    <property type="match status" value="1"/>
</dbReference>
<keyword evidence="1" id="KW-0175">Coiled coil</keyword>
<dbReference type="AlphaFoldDB" id="A0A7C8KZ40"/>
<comment type="caution">
    <text evidence="3">The sequence shown here is derived from an EMBL/GenBank/DDBJ whole genome shotgun (WGS) entry which is preliminary data.</text>
</comment>
<feature type="signal peptide" evidence="2">
    <location>
        <begin position="1"/>
        <end position="20"/>
    </location>
</feature>
<keyword evidence="4" id="KW-1185">Reference proteome</keyword>
<feature type="coiled-coil region" evidence="1">
    <location>
        <begin position="34"/>
        <end position="87"/>
    </location>
</feature>
<reference evidence="3 4" key="1">
    <citation type="submission" date="2019-10" db="EMBL/GenBank/DDBJ databases">
        <title>Gracilibacillus sp. nov. isolated from rice seeds.</title>
        <authorList>
            <person name="He S."/>
        </authorList>
    </citation>
    <scope>NUCLEOTIDE SEQUENCE [LARGE SCALE GENOMIC DNA]</scope>
    <source>
        <strain evidence="3 4">TD8</strain>
    </source>
</reference>
<protein>
    <submittedName>
        <fullName evidence="3">DUF2680 domain-containing protein</fullName>
    </submittedName>
</protein>
<gene>
    <name evidence="3" type="ORF">F9U64_11120</name>
</gene>
<evidence type="ECO:0000256" key="2">
    <source>
        <dbReference type="SAM" id="SignalP"/>
    </source>
</evidence>
<feature type="chain" id="PRO_5028893336" evidence="2">
    <location>
        <begin position="21"/>
        <end position="102"/>
    </location>
</feature>